<evidence type="ECO:0000256" key="2">
    <source>
        <dbReference type="ARBA" id="ARBA00007424"/>
    </source>
</evidence>
<dbReference type="SUPFAM" id="SSF52121">
    <property type="entry name" value="Lumazine synthase"/>
    <property type="match status" value="1"/>
</dbReference>
<name>A0A558J874_9GAMM</name>
<comment type="caution">
    <text evidence="7">Lacks conserved residue(s) required for the propagation of feature annotation.</text>
</comment>
<comment type="caution">
    <text evidence="8">The sequence shown here is derived from an EMBL/GenBank/DDBJ whole genome shotgun (WGS) entry which is preliminary data.</text>
</comment>
<evidence type="ECO:0000256" key="7">
    <source>
        <dbReference type="HAMAP-Rule" id="MF_00178"/>
    </source>
</evidence>
<proteinExistence type="inferred from homology"/>
<dbReference type="InterPro" id="IPR036467">
    <property type="entry name" value="LS/RS_sf"/>
</dbReference>
<dbReference type="GO" id="GO:0009231">
    <property type="term" value="P:riboflavin biosynthetic process"/>
    <property type="evidence" value="ECO:0007669"/>
    <property type="project" value="UniProtKB-UniRule"/>
</dbReference>
<gene>
    <name evidence="7" type="primary">ribH</name>
    <name evidence="8" type="ORF">FQP89_10860</name>
</gene>
<comment type="similarity">
    <text evidence="2 7">Belongs to the DMRL synthase family.</text>
</comment>
<dbReference type="HAMAP" id="MF_00178">
    <property type="entry name" value="Lumazine_synth"/>
    <property type="match status" value="1"/>
</dbReference>
<keyword evidence="5 7" id="KW-0808">Transferase</keyword>
<evidence type="ECO:0000256" key="1">
    <source>
        <dbReference type="ARBA" id="ARBA00004917"/>
    </source>
</evidence>
<dbReference type="GO" id="GO:0009349">
    <property type="term" value="C:riboflavin synthase complex"/>
    <property type="evidence" value="ECO:0007669"/>
    <property type="project" value="InterPro"/>
</dbReference>
<evidence type="ECO:0000313" key="9">
    <source>
        <dbReference type="Proteomes" id="UP000317288"/>
    </source>
</evidence>
<comment type="subunit">
    <text evidence="7">Forms an icosahedral capsid composed of 60 subunits, arranged as a dodecamer of pentamers.</text>
</comment>
<dbReference type="InterPro" id="IPR002180">
    <property type="entry name" value="LS/RS"/>
</dbReference>
<dbReference type="PANTHER" id="PTHR21058:SF0">
    <property type="entry name" value="6,7-DIMETHYL-8-RIBITYLLUMAZINE SYNTHASE"/>
    <property type="match status" value="1"/>
</dbReference>
<dbReference type="UniPathway" id="UPA00275">
    <property type="reaction ID" value="UER00404"/>
</dbReference>
<dbReference type="EMBL" id="VNFE01000003">
    <property type="protein sequence ID" value="TVU89826.1"/>
    <property type="molecule type" value="Genomic_DNA"/>
</dbReference>
<protein>
    <recommendedName>
        <fullName evidence="3 7">6,7-dimethyl-8-ribityllumazine synthase</fullName>
        <shortName evidence="7">DMRL synthase</shortName>
        <shortName evidence="7">LS</shortName>
        <shortName evidence="7">Lumazine synthase</shortName>
        <ecNumber evidence="3 7">2.5.1.78</ecNumber>
    </recommendedName>
</protein>
<dbReference type="GO" id="GO:0005829">
    <property type="term" value="C:cytosol"/>
    <property type="evidence" value="ECO:0007669"/>
    <property type="project" value="TreeGrafter"/>
</dbReference>
<dbReference type="AlphaFoldDB" id="A0A558J874"/>
<keyword evidence="4 7" id="KW-0686">Riboflavin biosynthesis</keyword>
<comment type="pathway">
    <text evidence="1 7">Cofactor biosynthesis; riboflavin biosynthesis; riboflavin from 2-hydroxy-3-oxobutyl phosphate and 5-amino-6-(D-ribitylamino)uracil: step 1/2.</text>
</comment>
<feature type="binding site" evidence="7">
    <location>
        <position position="50"/>
    </location>
    <ligand>
        <name>5-amino-6-(D-ribitylamino)uracil</name>
        <dbReference type="ChEBI" id="CHEBI:15934"/>
    </ligand>
</feature>
<evidence type="ECO:0000313" key="8">
    <source>
        <dbReference type="EMBL" id="TVU89826.1"/>
    </source>
</evidence>
<dbReference type="InterPro" id="IPR034964">
    <property type="entry name" value="LS"/>
</dbReference>
<feature type="binding site" evidence="7">
    <location>
        <begin position="109"/>
        <end position="111"/>
    </location>
    <ligand>
        <name>5-amino-6-(D-ribitylamino)uracil</name>
        <dbReference type="ChEBI" id="CHEBI:15934"/>
    </ligand>
</feature>
<feature type="binding site" evidence="7">
    <location>
        <position position="156"/>
    </location>
    <ligand>
        <name>(2S)-2-hydroxy-3-oxobutyl phosphate</name>
        <dbReference type="ChEBI" id="CHEBI:58830"/>
    </ligand>
</feature>
<reference evidence="8 9" key="1">
    <citation type="submission" date="2019-07" db="EMBL/GenBank/DDBJ databases">
        <title>Diversity of Bacteria from Kongsfjorden, Arctic.</title>
        <authorList>
            <person name="Yu Y."/>
        </authorList>
    </citation>
    <scope>NUCLEOTIDE SEQUENCE [LARGE SCALE GENOMIC DNA]</scope>
    <source>
        <strain evidence="8 9">SM1922</strain>
    </source>
</reference>
<dbReference type="Pfam" id="PF00885">
    <property type="entry name" value="DMRL_synthase"/>
    <property type="match status" value="1"/>
</dbReference>
<dbReference type="GO" id="GO:0000906">
    <property type="term" value="F:6,7-dimethyl-8-ribityllumazine synthase activity"/>
    <property type="evidence" value="ECO:0007669"/>
    <property type="project" value="UniProtKB-UniRule"/>
</dbReference>
<sequence length="189" mass="21307">MILPVAFQRIRVLCYWMPHALVLVNNPHRMTMNQTQHSSSVRVAFIEASWHHDIVTQAREAFIAQLASEHGFSADQVEIFQVAGAYEIPLQAKLLAKTGRYSAIVGAGFVIDGGIYRHEFVAQAVIEGMMQAQLETEIPILSVVLTPHHFHEHSTHHDFFHGHFRAKGKEAAEALVMTLENHKKIQGLR</sequence>
<dbReference type="Gene3D" id="3.40.50.960">
    <property type="entry name" value="Lumazine/riboflavin synthase"/>
    <property type="match status" value="1"/>
</dbReference>
<accession>A0A558J874</accession>
<comment type="function">
    <text evidence="7">Catalyzes the formation of 6,7-dimethyl-8-ribityllumazine by condensation of 5-amino-6-(D-ribitylamino)uracil with 3,4-dihydroxy-2-butanone 4-phosphate. This is the penultimate step in the biosynthesis of riboflavin.</text>
</comment>
<dbReference type="Proteomes" id="UP000317288">
    <property type="component" value="Unassembled WGS sequence"/>
</dbReference>
<comment type="catalytic activity">
    <reaction evidence="6 7">
        <text>(2S)-2-hydroxy-3-oxobutyl phosphate + 5-amino-6-(D-ribitylamino)uracil = 6,7-dimethyl-8-(1-D-ribityl)lumazine + phosphate + 2 H2O + H(+)</text>
        <dbReference type="Rhea" id="RHEA:26152"/>
        <dbReference type="ChEBI" id="CHEBI:15377"/>
        <dbReference type="ChEBI" id="CHEBI:15378"/>
        <dbReference type="ChEBI" id="CHEBI:15934"/>
        <dbReference type="ChEBI" id="CHEBI:43474"/>
        <dbReference type="ChEBI" id="CHEBI:58201"/>
        <dbReference type="ChEBI" id="CHEBI:58830"/>
        <dbReference type="EC" id="2.5.1.78"/>
    </reaction>
</comment>
<dbReference type="PANTHER" id="PTHR21058">
    <property type="entry name" value="6,7-DIMETHYL-8-RIBITYLLUMAZINE SYNTHASE DMRL SYNTHASE LUMAZINE SYNTHASE"/>
    <property type="match status" value="1"/>
</dbReference>
<dbReference type="NCBIfam" id="NF009084">
    <property type="entry name" value="PRK12419.1"/>
    <property type="match status" value="1"/>
</dbReference>
<organism evidence="8 9">
    <name type="scientific">Vreelandella titanicae</name>
    <dbReference type="NCBI Taxonomy" id="664683"/>
    <lineage>
        <taxon>Bacteria</taxon>
        <taxon>Pseudomonadati</taxon>
        <taxon>Pseudomonadota</taxon>
        <taxon>Gammaproteobacteria</taxon>
        <taxon>Oceanospirillales</taxon>
        <taxon>Halomonadaceae</taxon>
        <taxon>Vreelandella</taxon>
    </lineage>
</organism>
<evidence type="ECO:0000256" key="4">
    <source>
        <dbReference type="ARBA" id="ARBA00022619"/>
    </source>
</evidence>
<evidence type="ECO:0000256" key="3">
    <source>
        <dbReference type="ARBA" id="ARBA00012664"/>
    </source>
</evidence>
<feature type="active site" description="Proton donor" evidence="7">
    <location>
        <position position="117"/>
    </location>
</feature>
<dbReference type="EC" id="2.5.1.78" evidence="3 7"/>
<feature type="binding site" evidence="7">
    <location>
        <begin position="85"/>
        <end position="87"/>
    </location>
    <ligand>
        <name>5-amino-6-(D-ribitylamino)uracil</name>
        <dbReference type="ChEBI" id="CHEBI:15934"/>
    </ligand>
</feature>
<feature type="binding site" evidence="7">
    <location>
        <position position="142"/>
    </location>
    <ligand>
        <name>5-amino-6-(D-ribitylamino)uracil</name>
        <dbReference type="ChEBI" id="CHEBI:15934"/>
    </ligand>
</feature>
<evidence type="ECO:0000256" key="5">
    <source>
        <dbReference type="ARBA" id="ARBA00022679"/>
    </source>
</evidence>
<evidence type="ECO:0000256" key="6">
    <source>
        <dbReference type="ARBA" id="ARBA00048785"/>
    </source>
</evidence>